<evidence type="ECO:0000256" key="1">
    <source>
        <dbReference type="ARBA" id="ARBA00009580"/>
    </source>
</evidence>
<dbReference type="Pfam" id="PF13350">
    <property type="entry name" value="Y_phosphatase3"/>
    <property type="match status" value="1"/>
</dbReference>
<comment type="similarity">
    <text evidence="1">Belongs to the protein-tyrosine phosphatase family.</text>
</comment>
<dbReference type="OrthoDB" id="9815473at2"/>
<evidence type="ECO:0000313" key="3">
    <source>
        <dbReference type="Proteomes" id="UP000184245"/>
    </source>
</evidence>
<dbReference type="PANTHER" id="PTHR31126">
    <property type="entry name" value="TYROSINE-PROTEIN PHOSPHATASE"/>
    <property type="match status" value="1"/>
</dbReference>
<dbReference type="InterPro" id="IPR029021">
    <property type="entry name" value="Prot-tyrosine_phosphatase-like"/>
</dbReference>
<protein>
    <submittedName>
        <fullName evidence="2">Protein-tyrosine phosphatase</fullName>
    </submittedName>
</protein>
<proteinExistence type="inferred from homology"/>
<evidence type="ECO:0000313" key="2">
    <source>
        <dbReference type="EMBL" id="SHF51566.1"/>
    </source>
</evidence>
<dbReference type="AlphaFoldDB" id="A0A1M5CAA0"/>
<reference evidence="2 3" key="1">
    <citation type="submission" date="2016-11" db="EMBL/GenBank/DDBJ databases">
        <authorList>
            <person name="Jaros S."/>
            <person name="Januszkiewicz K."/>
            <person name="Wedrychowicz H."/>
        </authorList>
    </citation>
    <scope>NUCLEOTIDE SEQUENCE [LARGE SCALE GENOMIC DNA]</scope>
    <source>
        <strain evidence="2 3">DSM 17459</strain>
    </source>
</reference>
<dbReference type="SUPFAM" id="SSF52799">
    <property type="entry name" value="(Phosphotyrosine protein) phosphatases II"/>
    <property type="match status" value="1"/>
</dbReference>
<keyword evidence="3" id="KW-1185">Reference proteome</keyword>
<dbReference type="Proteomes" id="UP000184245">
    <property type="component" value="Unassembled WGS sequence"/>
</dbReference>
<dbReference type="GO" id="GO:0004721">
    <property type="term" value="F:phosphoprotein phosphatase activity"/>
    <property type="evidence" value="ECO:0007669"/>
    <property type="project" value="InterPro"/>
</dbReference>
<sequence length="269" mass="31709">METRIELENLYNTRDLGGYRTQEGKKIRPKRLLRSGTLERATDRDIRKLTDEYQMKTVVDFRTRAEMDQKPDPPIEGVTFIHNPILTEAQMGITREEENNAKSFMNMLMEYTRRIQDNPMAFGEDIYPQLVTNEESVYHYRRFFEILLEQEEGAVLWHCTAGKDRVGTGTALLLSALNVDRETILQDYMLTNTYIEPETRRMQEMVSGFTTDPVVFHTLRVLNGVERGYLESVFQTIDRVYGSLKEFLEHQMGLNRERRMELCHRYLTE</sequence>
<dbReference type="EMBL" id="FQVI01000036">
    <property type="protein sequence ID" value="SHF51566.1"/>
    <property type="molecule type" value="Genomic_DNA"/>
</dbReference>
<dbReference type="RefSeq" id="WP_072854578.1">
    <property type="nucleotide sequence ID" value="NZ_FQVI01000036.1"/>
</dbReference>
<dbReference type="PANTHER" id="PTHR31126:SF1">
    <property type="entry name" value="TYROSINE SPECIFIC PROTEIN PHOSPHATASES DOMAIN-CONTAINING PROTEIN"/>
    <property type="match status" value="1"/>
</dbReference>
<organism evidence="2 3">
    <name type="scientific">Lactonifactor longoviformis DSM 17459</name>
    <dbReference type="NCBI Taxonomy" id="1122155"/>
    <lineage>
        <taxon>Bacteria</taxon>
        <taxon>Bacillati</taxon>
        <taxon>Bacillota</taxon>
        <taxon>Clostridia</taxon>
        <taxon>Eubacteriales</taxon>
        <taxon>Clostridiaceae</taxon>
        <taxon>Lactonifactor</taxon>
    </lineage>
</organism>
<dbReference type="Gene3D" id="3.90.190.10">
    <property type="entry name" value="Protein tyrosine phosphatase superfamily"/>
    <property type="match status" value="1"/>
</dbReference>
<gene>
    <name evidence="2" type="ORF">SAMN02745158_04044</name>
</gene>
<name>A0A1M5CAA0_9CLOT</name>
<dbReference type="InterPro" id="IPR026893">
    <property type="entry name" value="Tyr/Ser_Pase_IphP-type"/>
</dbReference>
<accession>A0A1M5CAA0</accession>
<dbReference type="STRING" id="1122155.SAMN02745158_04044"/>